<dbReference type="Pfam" id="PF01555">
    <property type="entry name" value="N6_N4_Mtase"/>
    <property type="match status" value="1"/>
</dbReference>
<accession>A0AAP7DLU1</accession>
<evidence type="ECO:0000256" key="3">
    <source>
        <dbReference type="ARBA" id="ARBA00022679"/>
    </source>
</evidence>
<organism evidence="7 8">
    <name type="scientific">Paenibacillus alvei</name>
    <name type="common">Bacillus alvei</name>
    <dbReference type="NCBI Taxonomy" id="44250"/>
    <lineage>
        <taxon>Bacteria</taxon>
        <taxon>Bacillati</taxon>
        <taxon>Bacillota</taxon>
        <taxon>Bacilli</taxon>
        <taxon>Bacillales</taxon>
        <taxon>Paenibacillaceae</taxon>
        <taxon>Paenibacillus</taxon>
    </lineage>
</organism>
<evidence type="ECO:0000256" key="1">
    <source>
        <dbReference type="ARBA" id="ARBA00006594"/>
    </source>
</evidence>
<keyword evidence="3" id="KW-0808">Transferase</keyword>
<dbReference type="GO" id="GO:0003677">
    <property type="term" value="F:DNA binding"/>
    <property type="evidence" value="ECO:0007669"/>
    <property type="project" value="InterPro"/>
</dbReference>
<dbReference type="GO" id="GO:0032259">
    <property type="term" value="P:methylation"/>
    <property type="evidence" value="ECO:0007669"/>
    <property type="project" value="UniProtKB-KW"/>
</dbReference>
<name>A0AAP7DLU1_PAEAL</name>
<dbReference type="InterPro" id="IPR002941">
    <property type="entry name" value="DNA_methylase_N4/N6"/>
</dbReference>
<dbReference type="InterPro" id="IPR002052">
    <property type="entry name" value="DNA_methylase_N6_adenine_CS"/>
</dbReference>
<dbReference type="EC" id="2.1.1.-" evidence="5"/>
<dbReference type="Proteomes" id="UP000552038">
    <property type="component" value="Unassembled WGS sequence"/>
</dbReference>
<dbReference type="InterPro" id="IPR001091">
    <property type="entry name" value="RM_Methyltransferase"/>
</dbReference>
<dbReference type="GO" id="GO:0009307">
    <property type="term" value="P:DNA restriction-modification system"/>
    <property type="evidence" value="ECO:0007669"/>
    <property type="project" value="UniProtKB-KW"/>
</dbReference>
<evidence type="ECO:0000256" key="5">
    <source>
        <dbReference type="RuleBase" id="RU362026"/>
    </source>
</evidence>
<gene>
    <name evidence="7" type="ORF">HMI46_26720</name>
</gene>
<dbReference type="PROSITE" id="PS00092">
    <property type="entry name" value="N6_MTASE"/>
    <property type="match status" value="1"/>
</dbReference>
<feature type="domain" description="DNA methylase N-4/N-6" evidence="6">
    <location>
        <begin position="21"/>
        <end position="218"/>
    </location>
</feature>
<evidence type="ECO:0000313" key="8">
    <source>
        <dbReference type="Proteomes" id="UP000552038"/>
    </source>
</evidence>
<evidence type="ECO:0000256" key="2">
    <source>
        <dbReference type="ARBA" id="ARBA00022603"/>
    </source>
</evidence>
<reference evidence="7 8" key="1">
    <citation type="submission" date="2020-05" db="EMBL/GenBank/DDBJ databases">
        <title>Whole genome sequencing and identification of novel metabolites from Paenibacillus alvei strain JR949.</title>
        <authorList>
            <person name="Rajendhran J."/>
            <person name="Sree Pranav P."/>
            <person name="Mahalakshmi B."/>
            <person name="Karthikeyan R."/>
        </authorList>
    </citation>
    <scope>NUCLEOTIDE SEQUENCE [LARGE SCALE GENOMIC DNA]</scope>
    <source>
        <strain evidence="7 8">JR949</strain>
    </source>
</reference>
<dbReference type="AlphaFoldDB" id="A0AAP7DLU1"/>
<dbReference type="SUPFAM" id="SSF53335">
    <property type="entry name" value="S-adenosyl-L-methionine-dependent methyltransferases"/>
    <property type="match status" value="1"/>
</dbReference>
<dbReference type="EMBL" id="JABFOR010000078">
    <property type="protein sequence ID" value="NOJ74106.1"/>
    <property type="molecule type" value="Genomic_DNA"/>
</dbReference>
<protein>
    <recommendedName>
        <fullName evidence="5">Methyltransferase</fullName>
        <ecNumber evidence="5">2.1.1.-</ecNumber>
    </recommendedName>
</protein>
<evidence type="ECO:0000256" key="4">
    <source>
        <dbReference type="ARBA" id="ARBA00022747"/>
    </source>
</evidence>
<dbReference type="Gene3D" id="3.40.50.150">
    <property type="entry name" value="Vaccinia Virus protein VP39"/>
    <property type="match status" value="1"/>
</dbReference>
<comment type="caution">
    <text evidence="7">The sequence shown here is derived from an EMBL/GenBank/DDBJ whole genome shotgun (WGS) entry which is preliminary data.</text>
</comment>
<dbReference type="RefSeq" id="WP_171420002.1">
    <property type="nucleotide sequence ID" value="NZ_JABFOR010000078.1"/>
</dbReference>
<proteinExistence type="inferred from homology"/>
<sequence>MIYNMDCIKGSKQHIIDESLDLIICDPPYNLGFGGTSQTKNKKPRFAVIANDNLSPREYQRFTLDWLQEAYRTLKTGRHIYIFIDWRMYPLMAIWVQRAGFVIKNCIVWDKEHMGMGWQYRYRHELIIMAVKGKQKVRRISTRSDTDVWRIPRIPGNKTIHPTEKPVALMERIILNSSEGGELIGDFFLGSGPVIEAAHLHGRNVTGFEVDRGHFENALNRI</sequence>
<keyword evidence="2" id="KW-0489">Methyltransferase</keyword>
<keyword evidence="4" id="KW-0680">Restriction system</keyword>
<comment type="similarity">
    <text evidence="1 5">Belongs to the N(4)/N(6)-methyltransferase family.</text>
</comment>
<evidence type="ECO:0000313" key="7">
    <source>
        <dbReference type="EMBL" id="NOJ74106.1"/>
    </source>
</evidence>
<dbReference type="InterPro" id="IPR029063">
    <property type="entry name" value="SAM-dependent_MTases_sf"/>
</dbReference>
<dbReference type="PRINTS" id="PR00508">
    <property type="entry name" value="S21N4MTFRASE"/>
</dbReference>
<evidence type="ECO:0000259" key="6">
    <source>
        <dbReference type="Pfam" id="PF01555"/>
    </source>
</evidence>
<dbReference type="GO" id="GO:0008170">
    <property type="term" value="F:N-methyltransferase activity"/>
    <property type="evidence" value="ECO:0007669"/>
    <property type="project" value="InterPro"/>
</dbReference>